<dbReference type="InterPro" id="IPR005814">
    <property type="entry name" value="Aminotrans_3"/>
</dbReference>
<evidence type="ECO:0000256" key="2">
    <source>
        <dbReference type="ARBA" id="ARBA00008954"/>
    </source>
</evidence>
<dbReference type="RefSeq" id="WP_114055251.1">
    <property type="nucleotide sequence ID" value="NZ_CP030862.1"/>
</dbReference>
<name>A0A344TZJ9_9ACTN</name>
<evidence type="ECO:0000256" key="4">
    <source>
        <dbReference type="RuleBase" id="RU003560"/>
    </source>
</evidence>
<dbReference type="GO" id="GO:0008483">
    <property type="term" value="F:transaminase activity"/>
    <property type="evidence" value="ECO:0007669"/>
    <property type="project" value="UniProtKB-KW"/>
</dbReference>
<dbReference type="PANTHER" id="PTHR43094">
    <property type="entry name" value="AMINOTRANSFERASE"/>
    <property type="match status" value="1"/>
</dbReference>
<dbReference type="Gene3D" id="3.40.640.10">
    <property type="entry name" value="Type I PLP-dependent aspartate aminotransferase-like (Major domain)"/>
    <property type="match status" value="1"/>
</dbReference>
<dbReference type="Gene3D" id="3.90.1150.10">
    <property type="entry name" value="Aspartate Aminotransferase, domain 1"/>
    <property type="match status" value="1"/>
</dbReference>
<comment type="similarity">
    <text evidence="2 4">Belongs to the class-III pyridoxal-phosphate-dependent aminotransferase family.</text>
</comment>
<sequence>MSIAETSPAAATGGTDVRAELLAADADFLWHPWSPSRVNPDTVLAVSGDGCEIRDADGRTYLDAKSSGLNATLGYGSRPVIDAVAGQLARLMTYDTGEGANEPAIRLAERIAGLTGPRLTRTFFCNSGSEAAEAAIRIARFYHAVRGERQRGLVVSFENAYHGATLGAAASSAGASPVSAEFTPAGFVTLPGRTDALRDFLAGQGDRTAAVLLEPVQARGAHQVPDDRLREVRELCRRYGALLILDEVTTGFGRTGRMFGYQHAGVEPDLLTTSKGLAAGYMSLAAVTTTEHVFDTFDTHRKQAGFVHGHTHSGHAAACAAGLAVLDVIERDGLVANAAARGTQLLTALDGVRGLPFVRDVRGRGLLAAVEFDGSPRASLVRRRMKEDGILVRRTGPNIVIAPPLIIDAGRTDRIAEAITAAAEAAADLKTT</sequence>
<dbReference type="InterPro" id="IPR015421">
    <property type="entry name" value="PyrdxlP-dep_Trfase_major"/>
</dbReference>
<dbReference type="AlphaFoldDB" id="A0A344TZJ9"/>
<dbReference type="PANTHER" id="PTHR43094:SF1">
    <property type="entry name" value="AMINOTRANSFERASE CLASS-III"/>
    <property type="match status" value="1"/>
</dbReference>
<dbReference type="InterPro" id="IPR015422">
    <property type="entry name" value="PyrdxlP-dep_Trfase_small"/>
</dbReference>
<dbReference type="InterPro" id="IPR049704">
    <property type="entry name" value="Aminotrans_3_PPA_site"/>
</dbReference>
<dbReference type="InterPro" id="IPR015424">
    <property type="entry name" value="PyrdxlP-dep_Trfase"/>
</dbReference>
<dbReference type="Proteomes" id="UP000252004">
    <property type="component" value="Chromosome"/>
</dbReference>
<organism evidence="5 6">
    <name type="scientific">Streptomyces globosus</name>
    <dbReference type="NCBI Taxonomy" id="68209"/>
    <lineage>
        <taxon>Bacteria</taxon>
        <taxon>Bacillati</taxon>
        <taxon>Actinomycetota</taxon>
        <taxon>Actinomycetes</taxon>
        <taxon>Kitasatosporales</taxon>
        <taxon>Streptomycetaceae</taxon>
        <taxon>Streptomyces</taxon>
    </lineage>
</organism>
<evidence type="ECO:0000256" key="3">
    <source>
        <dbReference type="ARBA" id="ARBA00022898"/>
    </source>
</evidence>
<dbReference type="FunFam" id="3.40.640.10:FF:000004">
    <property type="entry name" value="Acetylornithine aminotransferase"/>
    <property type="match status" value="1"/>
</dbReference>
<keyword evidence="6" id="KW-1185">Reference proteome</keyword>
<dbReference type="GO" id="GO:0030170">
    <property type="term" value="F:pyridoxal phosphate binding"/>
    <property type="evidence" value="ECO:0007669"/>
    <property type="project" value="InterPro"/>
</dbReference>
<dbReference type="PIRSF" id="PIRSF000521">
    <property type="entry name" value="Transaminase_4ab_Lys_Orn"/>
    <property type="match status" value="1"/>
</dbReference>
<dbReference type="PROSITE" id="PS00600">
    <property type="entry name" value="AA_TRANSFER_CLASS_3"/>
    <property type="match status" value="1"/>
</dbReference>
<evidence type="ECO:0000313" key="5">
    <source>
        <dbReference type="EMBL" id="AXE24070.1"/>
    </source>
</evidence>
<dbReference type="SUPFAM" id="SSF53383">
    <property type="entry name" value="PLP-dependent transferases"/>
    <property type="match status" value="1"/>
</dbReference>
<protein>
    <submittedName>
        <fullName evidence="5">Aspartate aminotransferase family protein</fullName>
    </submittedName>
</protein>
<keyword evidence="3 4" id="KW-0663">Pyridoxal phosphate</keyword>
<evidence type="ECO:0000256" key="1">
    <source>
        <dbReference type="ARBA" id="ARBA00001933"/>
    </source>
</evidence>
<gene>
    <name evidence="5" type="ORF">C0216_11935</name>
</gene>
<accession>A0A344TZJ9</accession>
<comment type="cofactor">
    <cofactor evidence="1">
        <name>pyridoxal 5'-phosphate</name>
        <dbReference type="ChEBI" id="CHEBI:597326"/>
    </cofactor>
</comment>
<reference evidence="5 6" key="1">
    <citation type="submission" date="2018-01" db="EMBL/GenBank/DDBJ databases">
        <title>Draft genome Sequence of streptomyces globosus LZH-48.</title>
        <authorList>
            <person name="Ran K."/>
            <person name="Li Z."/>
            <person name="Wei S."/>
            <person name="Dong R."/>
        </authorList>
    </citation>
    <scope>NUCLEOTIDE SEQUENCE [LARGE SCALE GENOMIC DNA]</scope>
    <source>
        <strain evidence="5 6">LZH-48</strain>
    </source>
</reference>
<dbReference type="CDD" id="cd00610">
    <property type="entry name" value="OAT_like"/>
    <property type="match status" value="1"/>
</dbReference>
<evidence type="ECO:0000313" key="6">
    <source>
        <dbReference type="Proteomes" id="UP000252004"/>
    </source>
</evidence>
<dbReference type="KEGG" id="sgz:C0216_11935"/>
<dbReference type="Pfam" id="PF00202">
    <property type="entry name" value="Aminotran_3"/>
    <property type="match status" value="1"/>
</dbReference>
<dbReference type="EMBL" id="CP030862">
    <property type="protein sequence ID" value="AXE24070.1"/>
    <property type="molecule type" value="Genomic_DNA"/>
</dbReference>
<keyword evidence="5" id="KW-0032">Aminotransferase</keyword>
<proteinExistence type="inferred from homology"/>
<dbReference type="OrthoDB" id="9801052at2"/>
<keyword evidence="5" id="KW-0808">Transferase</keyword>